<dbReference type="EMBL" id="GBXM01030338">
    <property type="protein sequence ID" value="JAH78239.1"/>
    <property type="molecule type" value="Transcribed_RNA"/>
</dbReference>
<dbReference type="AlphaFoldDB" id="A0A0E9VJF5"/>
<reference evidence="1" key="1">
    <citation type="submission" date="2014-11" db="EMBL/GenBank/DDBJ databases">
        <authorList>
            <person name="Amaro Gonzalez C."/>
        </authorList>
    </citation>
    <scope>NUCLEOTIDE SEQUENCE</scope>
</reference>
<protein>
    <submittedName>
        <fullName evidence="1">Uncharacterized protein</fullName>
    </submittedName>
</protein>
<evidence type="ECO:0000313" key="1">
    <source>
        <dbReference type="EMBL" id="JAH78239.1"/>
    </source>
</evidence>
<reference evidence="1" key="2">
    <citation type="journal article" date="2015" name="Fish Shellfish Immunol.">
        <title>Early steps in the European eel (Anguilla anguilla)-Vibrio vulnificus interaction in the gills: Role of the RtxA13 toxin.</title>
        <authorList>
            <person name="Callol A."/>
            <person name="Pajuelo D."/>
            <person name="Ebbesson L."/>
            <person name="Teles M."/>
            <person name="MacKenzie S."/>
            <person name="Amaro C."/>
        </authorList>
    </citation>
    <scope>NUCLEOTIDE SEQUENCE</scope>
</reference>
<name>A0A0E9VJF5_ANGAN</name>
<organism evidence="1">
    <name type="scientific">Anguilla anguilla</name>
    <name type="common">European freshwater eel</name>
    <name type="synonym">Muraena anguilla</name>
    <dbReference type="NCBI Taxonomy" id="7936"/>
    <lineage>
        <taxon>Eukaryota</taxon>
        <taxon>Metazoa</taxon>
        <taxon>Chordata</taxon>
        <taxon>Craniata</taxon>
        <taxon>Vertebrata</taxon>
        <taxon>Euteleostomi</taxon>
        <taxon>Actinopterygii</taxon>
        <taxon>Neopterygii</taxon>
        <taxon>Teleostei</taxon>
        <taxon>Anguilliformes</taxon>
        <taxon>Anguillidae</taxon>
        <taxon>Anguilla</taxon>
    </lineage>
</organism>
<proteinExistence type="predicted"/>
<sequence>MLDIDQVVPQLAACLFKIKFPPLDLSNSVCYIVLTRL</sequence>
<accession>A0A0E9VJF5</accession>